<keyword evidence="4 5" id="KW-0472">Membrane</keyword>
<evidence type="ECO:0000256" key="4">
    <source>
        <dbReference type="ARBA" id="ARBA00023136"/>
    </source>
</evidence>
<dbReference type="Pfam" id="PF04588">
    <property type="entry name" value="HIG_1_N"/>
    <property type="match status" value="1"/>
</dbReference>
<sequence length="203" mass="23345">MKIIDKEEREAHASYVLSEGLKGMFYGSVVSLGLFSYLRLRHPARFASFNTSIKACILTMPTISLAAFFADEGSVEFDRRMYSSGYTNKKVLEEYRDWNNLPVSDKVFTTLSNNQYKVIFTSWVASMYGSWVYVNRDKVMTTPQKLVQARMYAQAITIVLLLSTVLLAMKKEEINKNRPAPIPEWKRVLQEKEAELAERTAEE</sequence>
<evidence type="ECO:0000313" key="7">
    <source>
        <dbReference type="EMBL" id="SGZ51819.1"/>
    </source>
</evidence>
<dbReference type="InterPro" id="IPR007667">
    <property type="entry name" value="Hypoxia_induced_domain"/>
</dbReference>
<accession>A0A1L0BKT9</accession>
<evidence type="ECO:0000313" key="8">
    <source>
        <dbReference type="Proteomes" id="UP000182259"/>
    </source>
</evidence>
<gene>
    <name evidence="7" type="ORF">SAMEA4029009_CIC11G00000002556</name>
</gene>
<organism evidence="7 8">
    <name type="scientific">Sungouiella intermedia</name>
    <dbReference type="NCBI Taxonomy" id="45354"/>
    <lineage>
        <taxon>Eukaryota</taxon>
        <taxon>Fungi</taxon>
        <taxon>Dikarya</taxon>
        <taxon>Ascomycota</taxon>
        <taxon>Saccharomycotina</taxon>
        <taxon>Pichiomycetes</taxon>
        <taxon>Metschnikowiaceae</taxon>
        <taxon>Sungouiella</taxon>
    </lineage>
</organism>
<dbReference type="PROSITE" id="PS51503">
    <property type="entry name" value="HIG1"/>
    <property type="match status" value="1"/>
</dbReference>
<evidence type="ECO:0000256" key="2">
    <source>
        <dbReference type="ARBA" id="ARBA00022692"/>
    </source>
</evidence>
<dbReference type="InterPro" id="IPR040153">
    <property type="entry name" value="Rcf2"/>
</dbReference>
<evidence type="ECO:0000256" key="1">
    <source>
        <dbReference type="ARBA" id="ARBA00004173"/>
    </source>
</evidence>
<dbReference type="GO" id="GO:0005739">
    <property type="term" value="C:mitochondrion"/>
    <property type="evidence" value="ECO:0007669"/>
    <property type="project" value="UniProtKB-SubCell"/>
</dbReference>
<feature type="domain" description="HIG1" evidence="6">
    <location>
        <begin position="88"/>
        <end position="179"/>
    </location>
</feature>
<evidence type="ECO:0000259" key="6">
    <source>
        <dbReference type="PROSITE" id="PS51503"/>
    </source>
</evidence>
<keyword evidence="3 5" id="KW-1133">Transmembrane helix</keyword>
<dbReference type="Proteomes" id="UP000182259">
    <property type="component" value="Chromosome II"/>
</dbReference>
<protein>
    <submittedName>
        <fullName evidence="7">CIC11C00000002556</fullName>
    </submittedName>
</protein>
<evidence type="ECO:0000256" key="3">
    <source>
        <dbReference type="ARBA" id="ARBA00022989"/>
    </source>
</evidence>
<reference evidence="7 8" key="1">
    <citation type="submission" date="2016-10" db="EMBL/GenBank/DDBJ databases">
        <authorList>
            <person name="de Groot N.N."/>
        </authorList>
    </citation>
    <scope>NUCLEOTIDE SEQUENCE [LARGE SCALE GENOMIC DNA]</scope>
    <source>
        <strain evidence="7 8">PYCC 4715</strain>
    </source>
</reference>
<proteinExistence type="predicted"/>
<name>A0A1L0BKT9_9ASCO</name>
<evidence type="ECO:0000256" key="5">
    <source>
        <dbReference type="SAM" id="Phobius"/>
    </source>
</evidence>
<comment type="subcellular location">
    <subcellularLocation>
        <location evidence="1">Mitochondrion</location>
    </subcellularLocation>
</comment>
<feature type="transmembrane region" description="Helical" evidence="5">
    <location>
        <begin position="151"/>
        <end position="169"/>
    </location>
</feature>
<keyword evidence="2 5" id="KW-0812">Transmembrane</keyword>
<dbReference type="EMBL" id="LT635765">
    <property type="protein sequence ID" value="SGZ51819.1"/>
    <property type="molecule type" value="Genomic_DNA"/>
</dbReference>
<dbReference type="PANTHER" id="PTHR28018:SF3">
    <property type="entry name" value="RESPIRATORY SUPERCOMPLEX FACTOR 2, MITOCHONDRIAL"/>
    <property type="match status" value="1"/>
</dbReference>
<dbReference type="AlphaFoldDB" id="A0A1L0BKT9"/>
<dbReference type="GO" id="GO:0033617">
    <property type="term" value="P:mitochondrial respiratory chain complex IV assembly"/>
    <property type="evidence" value="ECO:0007669"/>
    <property type="project" value="TreeGrafter"/>
</dbReference>
<dbReference type="PANTHER" id="PTHR28018">
    <property type="entry name" value="RESPIRATORY SUPERCOMPLEX FACTOR 2, MITOCHONDRIAL"/>
    <property type="match status" value="1"/>
</dbReference>